<dbReference type="InterPro" id="IPR005939">
    <property type="entry name" value="BLH_phosphatase-like"/>
</dbReference>
<dbReference type="Pfam" id="PF04273">
    <property type="entry name" value="BLH_phosphatase"/>
    <property type="match status" value="1"/>
</dbReference>
<evidence type="ECO:0000313" key="3">
    <source>
        <dbReference type="Proteomes" id="UP000238308"/>
    </source>
</evidence>
<evidence type="ECO:0000259" key="1">
    <source>
        <dbReference type="Pfam" id="PF04273"/>
    </source>
</evidence>
<dbReference type="AlphaFoldDB" id="A0A2T0XQB8"/>
<dbReference type="RefSeq" id="WP_106226090.1">
    <property type="nucleotide sequence ID" value="NZ_PVTV01000002.1"/>
</dbReference>
<name>A0A2T0XQB8_9BURK</name>
<dbReference type="EMBL" id="PVTV01000002">
    <property type="protein sequence ID" value="PRZ01130.1"/>
    <property type="molecule type" value="Genomic_DNA"/>
</dbReference>
<dbReference type="NCBIfam" id="TIGR01244">
    <property type="entry name" value="TIGR01244 family sulfur transferase"/>
    <property type="match status" value="1"/>
</dbReference>
<proteinExistence type="predicted"/>
<keyword evidence="3" id="KW-1185">Reference proteome</keyword>
<dbReference type="Gene3D" id="3.90.190.10">
    <property type="entry name" value="Protein tyrosine phosphatase superfamily"/>
    <property type="match status" value="1"/>
</dbReference>
<dbReference type="InterPro" id="IPR029021">
    <property type="entry name" value="Prot-tyrosine_phosphatase-like"/>
</dbReference>
<accession>A0A2T0XQB8</accession>
<dbReference type="Proteomes" id="UP000238308">
    <property type="component" value="Unassembled WGS sequence"/>
</dbReference>
<gene>
    <name evidence="2" type="ORF">BCM14_0151</name>
</gene>
<sequence length="114" mass="11869">MATPINALTPDFGVAPQMNPDDMAAVAAAGFKSVIINRPDYEGGPDQPTAASVSAAALEAGLQVVFQPVVSGGMTRDDVVRFAELLETLPAPVLAYCRTGTRCTNLYQAAKSLN</sequence>
<protein>
    <submittedName>
        <fullName evidence="2">Uncharacterized protein (TIGR01244 family)</fullName>
    </submittedName>
</protein>
<comment type="caution">
    <text evidence="2">The sequence shown here is derived from an EMBL/GenBank/DDBJ whole genome shotgun (WGS) entry which is preliminary data.</text>
</comment>
<feature type="domain" description="Beta-lactamase hydrolase-like protein phosphatase-like" evidence="1">
    <location>
        <begin position="7"/>
        <end position="110"/>
    </location>
</feature>
<dbReference type="OrthoDB" id="9802771at2"/>
<organism evidence="2 3">
    <name type="scientific">Jezberella montanilacus</name>
    <dbReference type="NCBI Taxonomy" id="323426"/>
    <lineage>
        <taxon>Bacteria</taxon>
        <taxon>Pseudomonadati</taxon>
        <taxon>Pseudomonadota</taxon>
        <taxon>Betaproteobacteria</taxon>
        <taxon>Burkholderiales</taxon>
        <taxon>Alcaligenaceae</taxon>
        <taxon>Jezberella</taxon>
    </lineage>
</organism>
<dbReference type="GO" id="GO:0016787">
    <property type="term" value="F:hydrolase activity"/>
    <property type="evidence" value="ECO:0007669"/>
    <property type="project" value="InterPro"/>
</dbReference>
<reference evidence="2 3" key="1">
    <citation type="submission" date="2018-03" db="EMBL/GenBank/DDBJ databases">
        <title>Genomic Encyclopedia of Type Strains, Phase III (KMG-III): the genomes of soil and plant-associated and newly described type strains.</title>
        <authorList>
            <person name="Whitman W."/>
        </authorList>
    </citation>
    <scope>NUCLEOTIDE SEQUENCE [LARGE SCALE GENOMIC DNA]</scope>
    <source>
        <strain evidence="2 3">MWH-P2sevCIIIb</strain>
    </source>
</reference>
<evidence type="ECO:0000313" key="2">
    <source>
        <dbReference type="EMBL" id="PRZ01130.1"/>
    </source>
</evidence>